<dbReference type="SMART" id="SM00192">
    <property type="entry name" value="LDLa"/>
    <property type="match status" value="1"/>
</dbReference>
<proteinExistence type="inferred from homology"/>
<evidence type="ECO:0000256" key="1">
    <source>
        <dbReference type="ARBA" id="ARBA00023157"/>
    </source>
</evidence>
<dbReference type="GO" id="GO:0004252">
    <property type="term" value="F:serine-type endopeptidase activity"/>
    <property type="evidence" value="ECO:0007669"/>
    <property type="project" value="InterPro"/>
</dbReference>
<protein>
    <recommendedName>
        <fullName evidence="4">Peptidase S1 domain-containing protein</fullName>
    </recommendedName>
</protein>
<dbReference type="PROSITE" id="PS01209">
    <property type="entry name" value="LDLRA_1"/>
    <property type="match status" value="1"/>
</dbReference>
<dbReference type="Pfam" id="PF00057">
    <property type="entry name" value="Ldl_recept_a"/>
    <property type="match status" value="1"/>
</dbReference>
<accession>A0A7R9AIK3</accession>
<gene>
    <name evidence="5" type="ORF">DSTB1V02_LOCUS14556</name>
</gene>
<dbReference type="Pfam" id="PF00089">
    <property type="entry name" value="Trypsin"/>
    <property type="match status" value="2"/>
</dbReference>
<evidence type="ECO:0000259" key="4">
    <source>
        <dbReference type="PROSITE" id="PS50240"/>
    </source>
</evidence>
<organism evidence="5">
    <name type="scientific">Darwinula stevensoni</name>
    <dbReference type="NCBI Taxonomy" id="69355"/>
    <lineage>
        <taxon>Eukaryota</taxon>
        <taxon>Metazoa</taxon>
        <taxon>Ecdysozoa</taxon>
        <taxon>Arthropoda</taxon>
        <taxon>Crustacea</taxon>
        <taxon>Oligostraca</taxon>
        <taxon>Ostracoda</taxon>
        <taxon>Podocopa</taxon>
        <taxon>Podocopida</taxon>
        <taxon>Darwinulocopina</taxon>
        <taxon>Darwinuloidea</taxon>
        <taxon>Darwinulidae</taxon>
        <taxon>Darwinula</taxon>
    </lineage>
</organism>
<sequence>MASISAVGRSSATSGSCLPDTASSRFINDISLLRLEEPVVYSDWVRPVCIPNEDAEVETGRICTVVGWGQLFEVGRIFREFLLAFAFSRGWFGLVDEGSFSGWVAADSLQEVELPLLSTRDCRRRTLFLPLYRITDNMFCAGYERGGRDACLGDSGGPLMCQEPDGRWILMGVTSNGYGCARPSRPGVYTKVSSYLPWIRRILEGSLPPDLETSCSGHRCPLGECLPLERVCDGVSDCSNSSDEAECPR</sequence>
<comment type="similarity">
    <text evidence="2">Belongs to the peptidase S1 family. CLIP subfamily.</text>
</comment>
<dbReference type="Gene3D" id="4.10.400.10">
    <property type="entry name" value="Low-density Lipoprotein Receptor"/>
    <property type="match status" value="1"/>
</dbReference>
<dbReference type="InterPro" id="IPR009003">
    <property type="entry name" value="Peptidase_S1_PA"/>
</dbReference>
<dbReference type="PRINTS" id="PR00722">
    <property type="entry name" value="CHYMOTRYPSIN"/>
</dbReference>
<dbReference type="InterPro" id="IPR001314">
    <property type="entry name" value="Peptidase_S1A"/>
</dbReference>
<dbReference type="SMART" id="SM00020">
    <property type="entry name" value="Tryp_SPc"/>
    <property type="match status" value="1"/>
</dbReference>
<dbReference type="PANTHER" id="PTHR24252">
    <property type="entry name" value="ACROSIN-RELATED"/>
    <property type="match status" value="1"/>
</dbReference>
<feature type="disulfide bond" evidence="3">
    <location>
        <begin position="220"/>
        <end position="238"/>
    </location>
</feature>
<dbReference type="FunFam" id="2.40.10.10:FF:000002">
    <property type="entry name" value="Transmembrane protease serine"/>
    <property type="match status" value="1"/>
</dbReference>
<dbReference type="InterPro" id="IPR023415">
    <property type="entry name" value="LDLR_class-A_CS"/>
</dbReference>
<dbReference type="InterPro" id="IPR033116">
    <property type="entry name" value="TRYPSIN_SER"/>
</dbReference>
<evidence type="ECO:0000313" key="5">
    <source>
        <dbReference type="EMBL" id="CAD7254810.1"/>
    </source>
</evidence>
<dbReference type="SUPFAM" id="SSF50494">
    <property type="entry name" value="Trypsin-like serine proteases"/>
    <property type="match status" value="1"/>
</dbReference>
<dbReference type="PANTHER" id="PTHR24252:SF7">
    <property type="entry name" value="HYALIN"/>
    <property type="match status" value="1"/>
</dbReference>
<keyword evidence="1 3" id="KW-1015">Disulfide bond</keyword>
<reference evidence="5" key="1">
    <citation type="submission" date="2020-11" db="EMBL/GenBank/DDBJ databases">
        <authorList>
            <person name="Tran Van P."/>
        </authorList>
    </citation>
    <scope>NUCLEOTIDE SEQUENCE</scope>
</reference>
<dbReference type="AlphaFoldDB" id="A0A7R9AIK3"/>
<dbReference type="GO" id="GO:0006508">
    <property type="term" value="P:proteolysis"/>
    <property type="evidence" value="ECO:0007669"/>
    <property type="project" value="InterPro"/>
</dbReference>
<dbReference type="CDD" id="cd00112">
    <property type="entry name" value="LDLa"/>
    <property type="match status" value="1"/>
</dbReference>
<dbReference type="CDD" id="cd00190">
    <property type="entry name" value="Tryp_SPc"/>
    <property type="match status" value="1"/>
</dbReference>
<dbReference type="EMBL" id="LR912441">
    <property type="protein sequence ID" value="CAD7254810.1"/>
    <property type="molecule type" value="Genomic_DNA"/>
</dbReference>
<keyword evidence="6" id="KW-1185">Reference proteome</keyword>
<evidence type="ECO:0000256" key="2">
    <source>
        <dbReference type="ARBA" id="ARBA00024195"/>
    </source>
</evidence>
<dbReference type="EMBL" id="CAJPEV010012923">
    <property type="protein sequence ID" value="CAG0906626.1"/>
    <property type="molecule type" value="Genomic_DNA"/>
</dbReference>
<name>A0A7R9AIK3_9CRUS</name>
<dbReference type="OrthoDB" id="6411962at2759"/>
<dbReference type="InterPro" id="IPR043504">
    <property type="entry name" value="Peptidase_S1_PA_chymotrypsin"/>
</dbReference>
<dbReference type="PROSITE" id="PS50068">
    <property type="entry name" value="LDLRA_2"/>
    <property type="match status" value="1"/>
</dbReference>
<dbReference type="Proteomes" id="UP000677054">
    <property type="component" value="Unassembled WGS sequence"/>
</dbReference>
<feature type="domain" description="Peptidase S1" evidence="4">
    <location>
        <begin position="19"/>
        <end position="204"/>
    </location>
</feature>
<dbReference type="SUPFAM" id="SSF57424">
    <property type="entry name" value="LDL receptor-like module"/>
    <property type="match status" value="1"/>
</dbReference>
<dbReference type="InterPro" id="IPR036055">
    <property type="entry name" value="LDL_receptor-like_sf"/>
</dbReference>
<dbReference type="InterPro" id="IPR001254">
    <property type="entry name" value="Trypsin_dom"/>
</dbReference>
<evidence type="ECO:0000256" key="3">
    <source>
        <dbReference type="PROSITE-ProRule" id="PRU00124"/>
    </source>
</evidence>
<dbReference type="InterPro" id="IPR002172">
    <property type="entry name" value="LDrepeatLR_classA_rpt"/>
</dbReference>
<dbReference type="Gene3D" id="2.40.10.10">
    <property type="entry name" value="Trypsin-like serine proteases"/>
    <property type="match status" value="2"/>
</dbReference>
<dbReference type="PROSITE" id="PS00135">
    <property type="entry name" value="TRYPSIN_SER"/>
    <property type="match status" value="1"/>
</dbReference>
<dbReference type="PROSITE" id="PS50240">
    <property type="entry name" value="TRYPSIN_DOM"/>
    <property type="match status" value="1"/>
</dbReference>
<evidence type="ECO:0000313" key="6">
    <source>
        <dbReference type="Proteomes" id="UP000677054"/>
    </source>
</evidence>
<feature type="disulfide bond" evidence="3">
    <location>
        <begin position="232"/>
        <end position="247"/>
    </location>
</feature>
<comment type="caution">
    <text evidence="3">Lacks conserved residue(s) required for the propagation of feature annotation.</text>
</comment>